<dbReference type="GO" id="GO:0006796">
    <property type="term" value="P:phosphate-containing compound metabolic process"/>
    <property type="evidence" value="ECO:0007669"/>
    <property type="project" value="InterPro"/>
</dbReference>
<dbReference type="Gene3D" id="3.90.80.10">
    <property type="entry name" value="Inorganic pyrophosphatase"/>
    <property type="match status" value="1"/>
</dbReference>
<evidence type="ECO:0000256" key="6">
    <source>
        <dbReference type="ARBA" id="ARBA00022842"/>
    </source>
</evidence>
<dbReference type="EMBL" id="JARJCW010000059">
    <property type="protein sequence ID" value="KAJ7201290.1"/>
    <property type="molecule type" value="Genomic_DNA"/>
</dbReference>
<name>A0AAD6Y641_9AGAR</name>
<comment type="caution">
    <text evidence="7">The sequence shown here is derived from an EMBL/GenBank/DDBJ whole genome shotgun (WGS) entry which is preliminary data.</text>
</comment>
<gene>
    <name evidence="7" type="ORF">GGX14DRAFT_699438</name>
</gene>
<dbReference type="Pfam" id="PF00719">
    <property type="entry name" value="Pyrophosphatase"/>
    <property type="match status" value="1"/>
</dbReference>
<protein>
    <recommendedName>
        <fullName evidence="3">inorganic diphosphatase</fullName>
        <ecNumber evidence="3">3.6.1.1</ecNumber>
    </recommendedName>
</protein>
<comment type="cofactor">
    <cofactor evidence="1">
        <name>Mg(2+)</name>
        <dbReference type="ChEBI" id="CHEBI:18420"/>
    </cofactor>
</comment>
<dbReference type="Proteomes" id="UP001219525">
    <property type="component" value="Unassembled WGS sequence"/>
</dbReference>
<sequence length="498" mass="57264">MLDITEVYAPRTALKLYDTVTMPRVPPIQRPDTYGARWPHMRITLAERKRIQESDPLQMCYEHDVAYNSHSPPMTLTLETALATGMREERPVQVWTARRQDSTDLLVVRIYDPLYYDITWRDRFAHIERAVAIEDECYSRLKAHGGKLVPHYFGVFVAEIPGPERPRHVYAVLLRHLEGKDVREIMEDETGERTCAEHQTSIIDAAARVLYQFFQVGVYPTDLKDSNTIIQLPKTPSNEDFCSCSTCPFRNLIQIDFHFDPDSPQPPAHEYAPRVFIIDLERAMFYSKDSVVVREADIQRCRVITAQEWSRNDYLRWVRVVDIYTVLEPYGTLSSLEAIMIRCHWPSHSNVPRFAYVRNCFPHHGNYESLPQTWSEGAPLHACEIGQRVAQTGDVRSVLGILAPRDEGVLWWTPLVIDTTDPLAERLHNTADVDRECPGLITATEEWFRCTDSDGKGENALEFDGEVKGTNFAMEIVRTAHEAWQNLVTANPRDAFVD</sequence>
<keyword evidence="5" id="KW-0378">Hydrolase</keyword>
<evidence type="ECO:0000256" key="2">
    <source>
        <dbReference type="ARBA" id="ARBA00006220"/>
    </source>
</evidence>
<evidence type="ECO:0000256" key="3">
    <source>
        <dbReference type="ARBA" id="ARBA00012146"/>
    </source>
</evidence>
<dbReference type="AlphaFoldDB" id="A0AAD6Y641"/>
<dbReference type="GO" id="GO:0005737">
    <property type="term" value="C:cytoplasm"/>
    <property type="evidence" value="ECO:0007669"/>
    <property type="project" value="InterPro"/>
</dbReference>
<evidence type="ECO:0000256" key="5">
    <source>
        <dbReference type="ARBA" id="ARBA00022801"/>
    </source>
</evidence>
<dbReference type="SUPFAM" id="SSF50324">
    <property type="entry name" value="Inorganic pyrophosphatase"/>
    <property type="match status" value="1"/>
</dbReference>
<accession>A0AAD6Y641</accession>
<proteinExistence type="inferred from homology"/>
<reference evidence="7" key="1">
    <citation type="submission" date="2023-03" db="EMBL/GenBank/DDBJ databases">
        <title>Massive genome expansion in bonnet fungi (Mycena s.s.) driven by repeated elements and novel gene families across ecological guilds.</title>
        <authorList>
            <consortium name="Lawrence Berkeley National Laboratory"/>
            <person name="Harder C.B."/>
            <person name="Miyauchi S."/>
            <person name="Viragh M."/>
            <person name="Kuo A."/>
            <person name="Thoen E."/>
            <person name="Andreopoulos B."/>
            <person name="Lu D."/>
            <person name="Skrede I."/>
            <person name="Drula E."/>
            <person name="Henrissat B."/>
            <person name="Morin E."/>
            <person name="Kohler A."/>
            <person name="Barry K."/>
            <person name="LaButti K."/>
            <person name="Morin E."/>
            <person name="Salamov A."/>
            <person name="Lipzen A."/>
            <person name="Mereny Z."/>
            <person name="Hegedus B."/>
            <person name="Baldrian P."/>
            <person name="Stursova M."/>
            <person name="Weitz H."/>
            <person name="Taylor A."/>
            <person name="Grigoriev I.V."/>
            <person name="Nagy L.G."/>
            <person name="Martin F."/>
            <person name="Kauserud H."/>
        </authorList>
    </citation>
    <scope>NUCLEOTIDE SEQUENCE</scope>
    <source>
        <strain evidence="7">9144</strain>
    </source>
</reference>
<dbReference type="GO" id="GO:0004427">
    <property type="term" value="F:inorganic diphosphate phosphatase activity"/>
    <property type="evidence" value="ECO:0007669"/>
    <property type="project" value="UniProtKB-EC"/>
</dbReference>
<organism evidence="7 8">
    <name type="scientific">Mycena pura</name>
    <dbReference type="NCBI Taxonomy" id="153505"/>
    <lineage>
        <taxon>Eukaryota</taxon>
        <taxon>Fungi</taxon>
        <taxon>Dikarya</taxon>
        <taxon>Basidiomycota</taxon>
        <taxon>Agaricomycotina</taxon>
        <taxon>Agaricomycetes</taxon>
        <taxon>Agaricomycetidae</taxon>
        <taxon>Agaricales</taxon>
        <taxon>Marasmiineae</taxon>
        <taxon>Mycenaceae</taxon>
        <taxon>Mycena</taxon>
    </lineage>
</organism>
<evidence type="ECO:0000256" key="1">
    <source>
        <dbReference type="ARBA" id="ARBA00001946"/>
    </source>
</evidence>
<dbReference type="EC" id="3.6.1.1" evidence="3"/>
<dbReference type="InterPro" id="IPR008162">
    <property type="entry name" value="Pyrophosphatase"/>
</dbReference>
<dbReference type="InterPro" id="IPR036649">
    <property type="entry name" value="Pyrophosphatase_sf"/>
</dbReference>
<evidence type="ECO:0000256" key="4">
    <source>
        <dbReference type="ARBA" id="ARBA00022723"/>
    </source>
</evidence>
<dbReference type="PANTHER" id="PTHR10286">
    <property type="entry name" value="INORGANIC PYROPHOSPHATASE"/>
    <property type="match status" value="1"/>
</dbReference>
<feature type="non-terminal residue" evidence="7">
    <location>
        <position position="498"/>
    </location>
</feature>
<keyword evidence="8" id="KW-1185">Reference proteome</keyword>
<comment type="similarity">
    <text evidence="2">Belongs to the PPase family.</text>
</comment>
<evidence type="ECO:0000313" key="7">
    <source>
        <dbReference type="EMBL" id="KAJ7201290.1"/>
    </source>
</evidence>
<dbReference type="GO" id="GO:0000287">
    <property type="term" value="F:magnesium ion binding"/>
    <property type="evidence" value="ECO:0007669"/>
    <property type="project" value="InterPro"/>
</dbReference>
<keyword evidence="6" id="KW-0460">Magnesium</keyword>
<evidence type="ECO:0000313" key="8">
    <source>
        <dbReference type="Proteomes" id="UP001219525"/>
    </source>
</evidence>
<keyword evidence="4" id="KW-0479">Metal-binding</keyword>